<evidence type="ECO:0000313" key="1">
    <source>
        <dbReference type="EMBL" id="NEN23650.1"/>
    </source>
</evidence>
<name>A0A7K3WPR5_9FLAO</name>
<dbReference type="EMBL" id="JAAGVY010000013">
    <property type="protein sequence ID" value="NEN23650.1"/>
    <property type="molecule type" value="Genomic_DNA"/>
</dbReference>
<organism evidence="1 2">
    <name type="scientific">Cryomorpha ignava</name>
    <dbReference type="NCBI Taxonomy" id="101383"/>
    <lineage>
        <taxon>Bacteria</taxon>
        <taxon>Pseudomonadati</taxon>
        <taxon>Bacteroidota</taxon>
        <taxon>Flavobacteriia</taxon>
        <taxon>Flavobacteriales</taxon>
        <taxon>Cryomorphaceae</taxon>
        <taxon>Cryomorpha</taxon>
    </lineage>
</organism>
<dbReference type="AlphaFoldDB" id="A0A7K3WPR5"/>
<proteinExistence type="predicted"/>
<dbReference type="RefSeq" id="WP_163285044.1">
    <property type="nucleotide sequence ID" value="NZ_JAAGVY010000013.1"/>
</dbReference>
<dbReference type="Proteomes" id="UP000486602">
    <property type="component" value="Unassembled WGS sequence"/>
</dbReference>
<sequence>MKKSLLLFIGLLVGGGATYFYFQNRLSNSESLLVKCENENRILRAVSEELQDDFKISLKNLAPPDSFVITPQPLPAAIAHKYHQNYINGTPVLKTRVHDANGNIGDQNIRMFTIEAKSIRNIQDAAGQDFAGIALIPGLITEDIKGVQKGHTLIMVGYKLDDKGGKYLILPNDDQDTTFIEDHLDVCPDICVTNEKRLTSANKPWSNIK</sequence>
<comment type="caution">
    <text evidence="1">The sequence shown here is derived from an EMBL/GenBank/DDBJ whole genome shotgun (WGS) entry which is preliminary data.</text>
</comment>
<gene>
    <name evidence="1" type="ORF">G3O08_09060</name>
</gene>
<evidence type="ECO:0000313" key="2">
    <source>
        <dbReference type="Proteomes" id="UP000486602"/>
    </source>
</evidence>
<protein>
    <submittedName>
        <fullName evidence="1">Uncharacterized protein</fullName>
    </submittedName>
</protein>
<accession>A0A7K3WPR5</accession>
<reference evidence="1 2" key="1">
    <citation type="submission" date="2020-02" db="EMBL/GenBank/DDBJ databases">
        <title>Out from the shadows clarifying the taxonomy of the family Cryomorphaceae and related taxa by utilizing the GTDB taxonomic framework.</title>
        <authorList>
            <person name="Bowman J.P."/>
        </authorList>
    </citation>
    <scope>NUCLEOTIDE SEQUENCE [LARGE SCALE GENOMIC DNA]</scope>
    <source>
        <strain evidence="1 2">QSSC 1-22</strain>
    </source>
</reference>
<keyword evidence="2" id="KW-1185">Reference proteome</keyword>